<organism evidence="1 2">
    <name type="scientific">Xanthomonas arboricola pv. populi</name>
    <dbReference type="NCBI Taxonomy" id="487823"/>
    <lineage>
        <taxon>Bacteria</taxon>
        <taxon>Pseudomonadati</taxon>
        <taxon>Pseudomonadota</taxon>
        <taxon>Gammaproteobacteria</taxon>
        <taxon>Lysobacterales</taxon>
        <taxon>Lysobacteraceae</taxon>
        <taxon>Xanthomonas</taxon>
    </lineage>
</organism>
<dbReference type="AlphaFoldDB" id="A0A2S6Z9U6"/>
<dbReference type="RefSeq" id="WP_104595953.1">
    <property type="nucleotide sequence ID" value="NZ_MIGV01000001.1"/>
</dbReference>
<dbReference type="Gene3D" id="3.40.50.10320">
    <property type="entry name" value="LmbE-like"/>
    <property type="match status" value="1"/>
</dbReference>
<dbReference type="EMBL" id="MIGV01000001">
    <property type="protein sequence ID" value="PPT78766.1"/>
    <property type="molecule type" value="Genomic_DNA"/>
</dbReference>
<sequence>MEDLAGQPIEGAGTPEAAWRAAPCLIELPRVTLPQLLHGSQRLVVVAPHPDDEVLGCGGTIAAARDAGVPVLIIALTDGEQAYPDEPGWRPQLLGPTRRLELEAAAQQLGVLPGALTHLALGDGALAACEARMAEAIGDLITAQDTVLVTWERDGHPDHEAASRATHAACKAQSARRLQYPVWAWHWSRPEDGVFADGATVRLDLSPAVLSAKQRAVACFATQLGHCTPAVAEPILPPSVLERFARPFEVFIQ</sequence>
<dbReference type="Pfam" id="PF02585">
    <property type="entry name" value="PIG-L"/>
    <property type="match status" value="1"/>
</dbReference>
<reference evidence="1 2" key="1">
    <citation type="submission" date="2016-08" db="EMBL/GenBank/DDBJ databases">
        <title>Evolution of the type three secretion system and type three effector repertoires in Xanthomonas.</title>
        <authorList>
            <person name="Merda D."/>
            <person name="Briand M."/>
            <person name="Bosis E."/>
            <person name="Rousseau C."/>
            <person name="Portier P."/>
            <person name="Jacques M.-A."/>
            <person name="Fischer-Le Saux M."/>
        </authorList>
    </citation>
    <scope>NUCLEOTIDE SEQUENCE [LARGE SCALE GENOMIC DNA]</scope>
    <source>
        <strain evidence="1 2">CFBP 3122</strain>
    </source>
</reference>
<dbReference type="SUPFAM" id="SSF102588">
    <property type="entry name" value="LmbE-like"/>
    <property type="match status" value="1"/>
</dbReference>
<dbReference type="Proteomes" id="UP000238270">
    <property type="component" value="Unassembled WGS sequence"/>
</dbReference>
<dbReference type="InterPro" id="IPR003737">
    <property type="entry name" value="GlcNAc_PI_deacetylase-related"/>
</dbReference>
<gene>
    <name evidence="1" type="ORF">XaplCFBP3122_00785</name>
</gene>
<name>A0A2S6Z9U6_9XANT</name>
<dbReference type="PANTHER" id="PTHR12993:SF29">
    <property type="entry name" value="BLR3841 PROTEIN"/>
    <property type="match status" value="1"/>
</dbReference>
<dbReference type="InterPro" id="IPR024078">
    <property type="entry name" value="LmbE-like_dom_sf"/>
</dbReference>
<evidence type="ECO:0000313" key="2">
    <source>
        <dbReference type="Proteomes" id="UP000238270"/>
    </source>
</evidence>
<proteinExistence type="predicted"/>
<dbReference type="GO" id="GO:0016811">
    <property type="term" value="F:hydrolase activity, acting on carbon-nitrogen (but not peptide) bonds, in linear amides"/>
    <property type="evidence" value="ECO:0007669"/>
    <property type="project" value="TreeGrafter"/>
</dbReference>
<evidence type="ECO:0000313" key="1">
    <source>
        <dbReference type="EMBL" id="PPT78766.1"/>
    </source>
</evidence>
<comment type="caution">
    <text evidence="1">The sequence shown here is derived from an EMBL/GenBank/DDBJ whole genome shotgun (WGS) entry which is preliminary data.</text>
</comment>
<dbReference type="PANTHER" id="PTHR12993">
    <property type="entry name" value="N-ACETYLGLUCOSAMINYL-PHOSPHATIDYLINOSITOL DE-N-ACETYLASE-RELATED"/>
    <property type="match status" value="1"/>
</dbReference>
<accession>A0A2S6Z9U6</accession>
<protein>
    <submittedName>
        <fullName evidence="1">N-acetylglucosaminylphosphatidylinositol deacetylase</fullName>
    </submittedName>
</protein>